<dbReference type="Gene3D" id="3.40.50.1980">
    <property type="entry name" value="Nitrogenase molybdenum iron protein domain"/>
    <property type="match status" value="2"/>
</dbReference>
<protein>
    <submittedName>
        <fullName evidence="3">ABC transporter substrate-binding protein</fullName>
    </submittedName>
</protein>
<feature type="domain" description="Fe/B12 periplasmic-binding" evidence="2">
    <location>
        <begin position="40"/>
        <end position="314"/>
    </location>
</feature>
<comment type="caution">
    <text evidence="3">The sequence shown here is derived from an EMBL/GenBank/DDBJ whole genome shotgun (WGS) entry which is preliminary data.</text>
</comment>
<dbReference type="InterPro" id="IPR050902">
    <property type="entry name" value="ABC_Transporter_SBP"/>
</dbReference>
<gene>
    <name evidence="3" type="ORF">FM069_01890</name>
</gene>
<name>A0A553H4Y9_9PSED</name>
<dbReference type="AlphaFoldDB" id="A0A553H4Y9"/>
<feature type="signal peptide" evidence="1">
    <location>
        <begin position="1"/>
        <end position="19"/>
    </location>
</feature>
<proteinExistence type="predicted"/>
<dbReference type="Pfam" id="PF01497">
    <property type="entry name" value="Peripla_BP_2"/>
    <property type="match status" value="1"/>
</dbReference>
<dbReference type="PANTHER" id="PTHR30535:SF7">
    <property type="entry name" value="IRON(III) DICITRATE-BINDING PROTEIN"/>
    <property type="match status" value="1"/>
</dbReference>
<sequence>MMRRLLALAWLAWVLPAQAVAGQSFANCGETWRVSQPPRRILALNQHAADLLLALDAGPALLGVAYIDDDPQALASRRYHGVPLVAARYPTAEALYALQPDLVVGGFASAFGQGLLARRTLAEQGIGSYLLDAACARRADQYFTGIETDLRTLGALLGREALAERLIRQQAGRLAEAKRLARLPRRPTVFYLDSVSHGLDSEGGRGFVDELLRAAGATHLFGDLPLGRTAVSRETLLLRDPDVLLLADAVWSPAADKIAYLQDDPTLSTLRAVRNACWVRMPFSHLVPSVDSARAVEALARQLAALERCLAPPRPAP</sequence>
<accession>A0A553H4Y9</accession>
<reference evidence="3 4" key="1">
    <citation type="submission" date="2019-07" db="EMBL/GenBank/DDBJ databases">
        <title>Pseudomonas mangiferae sp. nov., isolated from bark of mango tree in Thailand.</title>
        <authorList>
            <person name="Srisuk N."/>
            <person name="Anurat P."/>
        </authorList>
    </citation>
    <scope>NUCLEOTIDE SEQUENCE [LARGE SCALE GENOMIC DNA]</scope>
    <source>
        <strain evidence="3 4">DMKU_BBB3-04</strain>
    </source>
</reference>
<evidence type="ECO:0000259" key="2">
    <source>
        <dbReference type="PROSITE" id="PS50983"/>
    </source>
</evidence>
<dbReference type="InterPro" id="IPR002491">
    <property type="entry name" value="ABC_transptr_periplasmic_BD"/>
</dbReference>
<dbReference type="PANTHER" id="PTHR30535">
    <property type="entry name" value="VITAMIN B12-BINDING PROTEIN"/>
    <property type="match status" value="1"/>
</dbReference>
<dbReference type="PROSITE" id="PS50983">
    <property type="entry name" value="FE_B12_PBP"/>
    <property type="match status" value="1"/>
</dbReference>
<dbReference type="SUPFAM" id="SSF53807">
    <property type="entry name" value="Helical backbone' metal receptor"/>
    <property type="match status" value="1"/>
</dbReference>
<keyword evidence="1" id="KW-0732">Signal</keyword>
<dbReference type="OrthoDB" id="9797850at2"/>
<keyword evidence="4" id="KW-1185">Reference proteome</keyword>
<evidence type="ECO:0000313" key="4">
    <source>
        <dbReference type="Proteomes" id="UP000315235"/>
    </source>
</evidence>
<feature type="chain" id="PRO_5021720729" evidence="1">
    <location>
        <begin position="20"/>
        <end position="317"/>
    </location>
</feature>
<dbReference type="EMBL" id="VJOY01000001">
    <property type="protein sequence ID" value="TRX76796.1"/>
    <property type="molecule type" value="Genomic_DNA"/>
</dbReference>
<evidence type="ECO:0000256" key="1">
    <source>
        <dbReference type="SAM" id="SignalP"/>
    </source>
</evidence>
<dbReference type="Proteomes" id="UP000315235">
    <property type="component" value="Unassembled WGS sequence"/>
</dbReference>
<evidence type="ECO:0000313" key="3">
    <source>
        <dbReference type="EMBL" id="TRX76796.1"/>
    </source>
</evidence>
<organism evidence="3 4">
    <name type="scientific">Pseudomonas mangiferae</name>
    <dbReference type="NCBI Taxonomy" id="2593654"/>
    <lineage>
        <taxon>Bacteria</taxon>
        <taxon>Pseudomonadati</taxon>
        <taxon>Pseudomonadota</taxon>
        <taxon>Gammaproteobacteria</taxon>
        <taxon>Pseudomonadales</taxon>
        <taxon>Pseudomonadaceae</taxon>
        <taxon>Pseudomonas</taxon>
    </lineage>
</organism>